<evidence type="ECO:0000259" key="1">
    <source>
        <dbReference type="Pfam" id="PF00656"/>
    </source>
</evidence>
<dbReference type="Pfam" id="PF00656">
    <property type="entry name" value="Peptidase_C14"/>
    <property type="match status" value="1"/>
</dbReference>
<protein>
    <submittedName>
        <fullName evidence="2">Caspase family protein</fullName>
    </submittedName>
</protein>
<dbReference type="InterPro" id="IPR011600">
    <property type="entry name" value="Pept_C14_caspase"/>
</dbReference>
<feature type="domain" description="Peptidase C14 caspase" evidence="1">
    <location>
        <begin position="45"/>
        <end position="334"/>
    </location>
</feature>
<dbReference type="AlphaFoldDB" id="A0A7C3PI69"/>
<reference evidence="2" key="1">
    <citation type="journal article" date="2020" name="mSystems">
        <title>Genome- and Community-Level Interaction Insights into Carbon Utilization and Element Cycling Functions of Hydrothermarchaeota in Hydrothermal Sediment.</title>
        <authorList>
            <person name="Zhou Z."/>
            <person name="Liu Y."/>
            <person name="Xu W."/>
            <person name="Pan J."/>
            <person name="Luo Z.H."/>
            <person name="Li M."/>
        </authorList>
    </citation>
    <scope>NUCLEOTIDE SEQUENCE [LARGE SCALE GENOMIC DNA]</scope>
    <source>
        <strain evidence="2">SpSt-418</strain>
    </source>
</reference>
<comment type="caution">
    <text evidence="2">The sequence shown here is derived from an EMBL/GenBank/DDBJ whole genome shotgun (WGS) entry which is preliminary data.</text>
</comment>
<dbReference type="PROSITE" id="PS51318">
    <property type="entry name" value="TAT"/>
    <property type="match status" value="1"/>
</dbReference>
<dbReference type="PANTHER" id="PTHR48104">
    <property type="entry name" value="METACASPASE-4"/>
    <property type="match status" value="1"/>
</dbReference>
<dbReference type="Gene3D" id="3.40.50.1460">
    <property type="match status" value="1"/>
</dbReference>
<dbReference type="GO" id="GO:0006508">
    <property type="term" value="P:proteolysis"/>
    <property type="evidence" value="ECO:0007669"/>
    <property type="project" value="InterPro"/>
</dbReference>
<name>A0A7C3PI69_9CYAN</name>
<dbReference type="GO" id="GO:0005737">
    <property type="term" value="C:cytoplasm"/>
    <property type="evidence" value="ECO:0007669"/>
    <property type="project" value="TreeGrafter"/>
</dbReference>
<gene>
    <name evidence="2" type="ORF">ENR64_25215</name>
</gene>
<proteinExistence type="predicted"/>
<dbReference type="InterPro" id="IPR011189">
    <property type="entry name" value="UCP_caspase_lke"/>
</dbReference>
<dbReference type="InterPro" id="IPR029030">
    <property type="entry name" value="Caspase-like_dom_sf"/>
</dbReference>
<dbReference type="GO" id="GO:0004197">
    <property type="term" value="F:cysteine-type endopeptidase activity"/>
    <property type="evidence" value="ECO:0007669"/>
    <property type="project" value="InterPro"/>
</dbReference>
<dbReference type="InterPro" id="IPR050452">
    <property type="entry name" value="Metacaspase"/>
</dbReference>
<dbReference type="PANTHER" id="PTHR48104:SF30">
    <property type="entry name" value="METACASPASE-1"/>
    <property type="match status" value="1"/>
</dbReference>
<dbReference type="SUPFAM" id="SSF52129">
    <property type="entry name" value="Caspase-like"/>
    <property type="match status" value="1"/>
</dbReference>
<evidence type="ECO:0000313" key="2">
    <source>
        <dbReference type="EMBL" id="HFN00994.1"/>
    </source>
</evidence>
<sequence length="738" mass="80090">MPRINRRHFLQCAGSTLASIGLSHLDLFRQGDRYGRALAQGSPGRKLALLVGINQYPDTVGSLDGCLTDTELQRELLVHRYGFNPKDILIVSDEASLKPDRETILEAFQTHLIQQAKPGDVVVFHFSGHGSLVKDLNPLPTLFINENGVLKQIENKDELNGTIIPRDRYASSAPNTVQDIMGKTLFLLTSALQTDNVTMILDSCHSGGGIRGNLRIRAATRQDDSGLDLPSDTEIEFQKRLIKDLPFSAEELQKLRQKGIAKGVAIGSAHYDQPAADVPFDKDSFYAGAFTYLLTRYLWQQSTSESISVVFANLQRSARDVANRMSHQQPLFVTNPPQKAQSPVYFLQSSTPFADAVVRSLAPNGEIQFWLGGVSSINLSANQNGSVFSAIDAVGKEIAQIEQIQRDGLLATGRLKTGERSLIKPGTLLRERVRGLPEDLKLRIGLDPSLGAEREAVKAALQNLTRIEVVNSTQSMNFRIGRMTSAYQVQARQRANTPLPAVGSIGLFTGDLRPLTPTFGQPGEAGNAAVVRFKSQLMNFRTAEIIKAIGGEDGLPTPRSRGISLEVVATDREARQADPTRFVAGTRIQPKVRNTSDRPVYVAVLAIGDAGALRTLFPFVETSEGREPLAAGAALDLDTVFTLGGPGLLEFIVLSSVEPLHDFLKAIKIIGEQRGVSTRSSGPAREAFSADDAITIATTLLGNIDRNTRSSTTIKQNVAAVDANHYTVTSLAIEVVPG</sequence>
<accession>A0A7C3PI69</accession>
<dbReference type="EMBL" id="DSRU01000358">
    <property type="protein sequence ID" value="HFN00994.1"/>
    <property type="molecule type" value="Genomic_DNA"/>
</dbReference>
<dbReference type="PIRSF" id="PIRSF007398">
    <property type="entry name" value="Sll0148_caspase"/>
    <property type="match status" value="1"/>
</dbReference>
<organism evidence="2">
    <name type="scientific">Oscillatoriales cyanobacterium SpSt-418</name>
    <dbReference type="NCBI Taxonomy" id="2282169"/>
    <lineage>
        <taxon>Bacteria</taxon>
        <taxon>Bacillati</taxon>
        <taxon>Cyanobacteriota</taxon>
        <taxon>Cyanophyceae</taxon>
        <taxon>Oscillatoriophycideae</taxon>
        <taxon>Oscillatoriales</taxon>
    </lineage>
</organism>
<dbReference type="InterPro" id="IPR006311">
    <property type="entry name" value="TAT_signal"/>
</dbReference>